<dbReference type="InterPro" id="IPR016156">
    <property type="entry name" value="FAD/NAD-linked_Rdtase_dimer_sf"/>
</dbReference>
<evidence type="ECO:0000256" key="2">
    <source>
        <dbReference type="ARBA" id="ARBA00022630"/>
    </source>
</evidence>
<dbReference type="InterPro" id="IPR050260">
    <property type="entry name" value="FAD-bd_OxRdtase"/>
</dbReference>
<comment type="cofactor">
    <cofactor evidence="1">
        <name>FAD</name>
        <dbReference type="ChEBI" id="CHEBI:57692"/>
    </cofactor>
</comment>
<name>A0ABQ2YS35_9ACTN</name>
<dbReference type="Pfam" id="PF07992">
    <property type="entry name" value="Pyr_redox_2"/>
    <property type="match status" value="1"/>
</dbReference>
<dbReference type="InterPro" id="IPR036188">
    <property type="entry name" value="FAD/NAD-bd_sf"/>
</dbReference>
<proteinExistence type="predicted"/>
<evidence type="ECO:0000259" key="5">
    <source>
        <dbReference type="Pfam" id="PF18267"/>
    </source>
</evidence>
<feature type="domain" description="NADH-rubredoxin oxidoreductase C-terminal" evidence="5">
    <location>
        <begin position="357"/>
        <end position="413"/>
    </location>
</feature>
<dbReference type="InterPro" id="IPR041575">
    <property type="entry name" value="Rubredoxin_C"/>
</dbReference>
<dbReference type="Gene3D" id="3.50.50.60">
    <property type="entry name" value="FAD/NAD(P)-binding domain"/>
    <property type="match status" value="2"/>
</dbReference>
<feature type="domain" description="FAD/NAD(P)-binding" evidence="4">
    <location>
        <begin position="4"/>
        <end position="321"/>
    </location>
</feature>
<dbReference type="Proteomes" id="UP000659223">
    <property type="component" value="Unassembled WGS sequence"/>
</dbReference>
<reference evidence="7" key="1">
    <citation type="journal article" date="2019" name="Int. J. Syst. Evol. Microbiol.">
        <title>The Global Catalogue of Microorganisms (GCM) 10K type strain sequencing project: providing services to taxonomists for standard genome sequencing and annotation.</title>
        <authorList>
            <consortium name="The Broad Institute Genomics Platform"/>
            <consortium name="The Broad Institute Genome Sequencing Center for Infectious Disease"/>
            <person name="Wu L."/>
            <person name="Ma J."/>
        </authorList>
    </citation>
    <scope>NUCLEOTIDE SEQUENCE [LARGE SCALE GENOMIC DNA]</scope>
    <source>
        <strain evidence="7">JCM 4586</strain>
    </source>
</reference>
<dbReference type="InterPro" id="IPR023753">
    <property type="entry name" value="FAD/NAD-binding_dom"/>
</dbReference>
<dbReference type="PANTHER" id="PTHR43429">
    <property type="entry name" value="PYRIDINE NUCLEOTIDE-DISULFIDE OXIDOREDUCTASE DOMAIN-CONTAINING"/>
    <property type="match status" value="1"/>
</dbReference>
<evidence type="ECO:0000313" key="7">
    <source>
        <dbReference type="Proteomes" id="UP000659223"/>
    </source>
</evidence>
<dbReference type="Gene3D" id="3.30.390.30">
    <property type="match status" value="1"/>
</dbReference>
<comment type="caution">
    <text evidence="6">The sequence shown here is derived from an EMBL/GenBank/DDBJ whole genome shotgun (WGS) entry which is preliminary data.</text>
</comment>
<dbReference type="SUPFAM" id="SSF51905">
    <property type="entry name" value="FAD/NAD(P)-binding domain"/>
    <property type="match status" value="2"/>
</dbReference>
<evidence type="ECO:0000256" key="3">
    <source>
        <dbReference type="ARBA" id="ARBA00022827"/>
    </source>
</evidence>
<dbReference type="Pfam" id="PF18267">
    <property type="entry name" value="Rubredoxin_C"/>
    <property type="match status" value="1"/>
</dbReference>
<dbReference type="RefSeq" id="WP_308433732.1">
    <property type="nucleotide sequence ID" value="NZ_BMUT01000009.1"/>
</dbReference>
<keyword evidence="3" id="KW-0274">FAD</keyword>
<sequence length="434" mass="44309">MTRRIAVVGAGMAAARFAERFRLLGGDAEVTLYGAEPCAPYNRVLLADALTGRYATDDLTSDLALDLTLPSGDARLRTDCAVTGLDTVAHTLRLADGEQVPYDELVLATGAEPVLPPVDGLCGPGGRPRPGVHVLRTAADCRGLAGAAAHARRAVVIGGGVLGVSAARALAARGLPVTLVHRAGHLVERDLDGAAGEILRRGLAELGVEVRTGSVAREVRAGTPVGAGRTGFPPPSAFPSTAPSAVAAVRLADDHVLDADLVVAACGVAPRTALARTAGLPVRTGVVVDDRLSCAPDAYAIGDCAEHRGTVHGTAVAAWDQADVLAARLSGAAPDAVYRGSRPYTRLTAGPLAYAAFGETGPEDPGPGTPGVDVLRLADATRGSYKKLLLRGDRIVGGILLGDPAAAAALIRAYERDEPVVTDPLYLLTAQGAC</sequence>
<keyword evidence="7" id="KW-1185">Reference proteome</keyword>
<keyword evidence="2" id="KW-0285">Flavoprotein</keyword>
<dbReference type="PRINTS" id="PR00368">
    <property type="entry name" value="FADPNR"/>
</dbReference>
<dbReference type="EMBL" id="BMUT01000009">
    <property type="protein sequence ID" value="GGX93459.1"/>
    <property type="molecule type" value="Genomic_DNA"/>
</dbReference>
<protein>
    <submittedName>
        <fullName evidence="6">Nitrite reductase</fullName>
    </submittedName>
</protein>
<dbReference type="PRINTS" id="PR00411">
    <property type="entry name" value="PNDRDTASEI"/>
</dbReference>
<evidence type="ECO:0000256" key="1">
    <source>
        <dbReference type="ARBA" id="ARBA00001974"/>
    </source>
</evidence>
<organism evidence="6 7">
    <name type="scientific">Streptomyces hiroshimensis</name>
    <dbReference type="NCBI Taxonomy" id="66424"/>
    <lineage>
        <taxon>Bacteria</taxon>
        <taxon>Bacillati</taxon>
        <taxon>Actinomycetota</taxon>
        <taxon>Actinomycetes</taxon>
        <taxon>Kitasatosporales</taxon>
        <taxon>Streptomycetaceae</taxon>
        <taxon>Streptomyces</taxon>
    </lineage>
</organism>
<evidence type="ECO:0000313" key="6">
    <source>
        <dbReference type="EMBL" id="GGX93459.1"/>
    </source>
</evidence>
<accession>A0ABQ2YS35</accession>
<gene>
    <name evidence="6" type="ORF">GCM10010324_44300</name>
</gene>
<dbReference type="PANTHER" id="PTHR43429:SF3">
    <property type="entry name" value="NITRITE REDUCTASE [NAD(P)H]"/>
    <property type="match status" value="1"/>
</dbReference>
<evidence type="ECO:0000259" key="4">
    <source>
        <dbReference type="Pfam" id="PF07992"/>
    </source>
</evidence>